<dbReference type="AlphaFoldDB" id="A0A9D4KFC4"/>
<reference evidence="2" key="1">
    <citation type="journal article" date="2019" name="bioRxiv">
        <title>The Genome of the Zebra Mussel, Dreissena polymorpha: A Resource for Invasive Species Research.</title>
        <authorList>
            <person name="McCartney M.A."/>
            <person name="Auch B."/>
            <person name="Kono T."/>
            <person name="Mallez S."/>
            <person name="Zhang Y."/>
            <person name="Obille A."/>
            <person name="Becker A."/>
            <person name="Abrahante J.E."/>
            <person name="Garbe J."/>
            <person name="Badalamenti J.P."/>
            <person name="Herman A."/>
            <person name="Mangelson H."/>
            <person name="Liachko I."/>
            <person name="Sullivan S."/>
            <person name="Sone E.D."/>
            <person name="Koren S."/>
            <person name="Silverstein K.A.T."/>
            <person name="Beckman K.B."/>
            <person name="Gohl D.M."/>
        </authorList>
    </citation>
    <scope>NUCLEOTIDE SEQUENCE</scope>
    <source>
        <strain evidence="2">Duluth1</strain>
        <tissue evidence="2">Whole animal</tissue>
    </source>
</reference>
<name>A0A9D4KFC4_DREPO</name>
<sequence>MQVNSSRRPILVKVGSHCRSDQLDHPDHRKSPTKPDQARLKREYTTSSRPLVDNTRPHTTHLRRPLNHLSDFRSIISTYTQALHDLSSTK</sequence>
<reference evidence="2" key="2">
    <citation type="submission" date="2020-11" db="EMBL/GenBank/DDBJ databases">
        <authorList>
            <person name="McCartney M.A."/>
            <person name="Auch B."/>
            <person name="Kono T."/>
            <person name="Mallez S."/>
            <person name="Becker A."/>
            <person name="Gohl D.M."/>
            <person name="Silverstein K.A.T."/>
            <person name="Koren S."/>
            <person name="Bechman K.B."/>
            <person name="Herman A."/>
            <person name="Abrahante J.E."/>
            <person name="Garbe J."/>
        </authorList>
    </citation>
    <scope>NUCLEOTIDE SEQUENCE</scope>
    <source>
        <strain evidence="2">Duluth1</strain>
        <tissue evidence="2">Whole animal</tissue>
    </source>
</reference>
<evidence type="ECO:0000256" key="1">
    <source>
        <dbReference type="SAM" id="MobiDB-lite"/>
    </source>
</evidence>
<proteinExistence type="predicted"/>
<organism evidence="2 3">
    <name type="scientific">Dreissena polymorpha</name>
    <name type="common">Zebra mussel</name>
    <name type="synonym">Mytilus polymorpha</name>
    <dbReference type="NCBI Taxonomy" id="45954"/>
    <lineage>
        <taxon>Eukaryota</taxon>
        <taxon>Metazoa</taxon>
        <taxon>Spiralia</taxon>
        <taxon>Lophotrochozoa</taxon>
        <taxon>Mollusca</taxon>
        <taxon>Bivalvia</taxon>
        <taxon>Autobranchia</taxon>
        <taxon>Heteroconchia</taxon>
        <taxon>Euheterodonta</taxon>
        <taxon>Imparidentia</taxon>
        <taxon>Neoheterodontei</taxon>
        <taxon>Myida</taxon>
        <taxon>Dreissenoidea</taxon>
        <taxon>Dreissenidae</taxon>
        <taxon>Dreissena</taxon>
    </lineage>
</organism>
<comment type="caution">
    <text evidence="2">The sequence shown here is derived from an EMBL/GenBank/DDBJ whole genome shotgun (WGS) entry which is preliminary data.</text>
</comment>
<dbReference type="Proteomes" id="UP000828390">
    <property type="component" value="Unassembled WGS sequence"/>
</dbReference>
<feature type="compositionally biased region" description="Basic and acidic residues" evidence="1">
    <location>
        <begin position="18"/>
        <end position="30"/>
    </location>
</feature>
<dbReference type="EMBL" id="JAIWYP010000004">
    <property type="protein sequence ID" value="KAH3838136.1"/>
    <property type="molecule type" value="Genomic_DNA"/>
</dbReference>
<keyword evidence="3" id="KW-1185">Reference proteome</keyword>
<evidence type="ECO:0000313" key="2">
    <source>
        <dbReference type="EMBL" id="KAH3838136.1"/>
    </source>
</evidence>
<protein>
    <submittedName>
        <fullName evidence="2">Uncharacterized protein</fullName>
    </submittedName>
</protein>
<evidence type="ECO:0000313" key="3">
    <source>
        <dbReference type="Proteomes" id="UP000828390"/>
    </source>
</evidence>
<gene>
    <name evidence="2" type="ORF">DPMN_111542</name>
</gene>
<feature type="region of interest" description="Disordered" evidence="1">
    <location>
        <begin position="16"/>
        <end position="62"/>
    </location>
</feature>
<accession>A0A9D4KFC4</accession>